<feature type="transmembrane region" description="Helical" evidence="2">
    <location>
        <begin position="195"/>
        <end position="214"/>
    </location>
</feature>
<feature type="chain" id="PRO_5045545175" description="Glycosyl transferase family 4" evidence="3">
    <location>
        <begin position="22"/>
        <end position="342"/>
    </location>
</feature>
<dbReference type="EMBL" id="CP132508">
    <property type="protein sequence ID" value="WPD20126.1"/>
    <property type="molecule type" value="Genomic_DNA"/>
</dbReference>
<feature type="transmembrane region" description="Helical" evidence="2">
    <location>
        <begin position="275"/>
        <end position="302"/>
    </location>
</feature>
<feature type="transmembrane region" description="Helical" evidence="2">
    <location>
        <begin position="226"/>
        <end position="255"/>
    </location>
</feature>
<evidence type="ECO:0008006" key="6">
    <source>
        <dbReference type="Google" id="ProtNLM"/>
    </source>
</evidence>
<proteinExistence type="predicted"/>
<reference evidence="4 5" key="1">
    <citation type="submission" date="2023-08" db="EMBL/GenBank/DDBJ databases">
        <title>Genome sequence of Thermaerobacter compostii strain Ins1, a spore-forming filamentous bacterium isolated from a deep geothermal reservoir.</title>
        <authorList>
            <person name="Bregnard D."/>
            <person name="Gonzalez D."/>
            <person name="Junier P."/>
        </authorList>
    </citation>
    <scope>NUCLEOTIDE SEQUENCE [LARGE SCALE GENOMIC DNA]</scope>
    <source>
        <strain evidence="4 5">Ins1</strain>
    </source>
</reference>
<evidence type="ECO:0000313" key="4">
    <source>
        <dbReference type="EMBL" id="WPD20126.1"/>
    </source>
</evidence>
<sequence>MTAGGVAVLAVAVAAATAALAAAVAPRLAQAGLVRSNYRGAPVTTGLGVALVAGPLVTAALGAWLSPAAPATSLAVGPPPLAVAWTPAAPGAAGPAGGAGGLSAEAAPAHRDVPPPAGPAGGLPPGLAHLFGPAPTLLGLVAATTLVGLIDDLWDEPVRGWRGHLGAGRGWTGGRLKLLAVPLLAWVLVPTRGWVPRLLAAALVAAAANGMNLLDRRPGRALKAFFTAWLLMAAALPPGALALLPLALAALVLLGPDLEERAMLGDAGSNALGAALGWALVAFAPPVAHGLALAGLVVLHAIAEFLPLSRLIDAVGPLRWLDRLGTRPHAAAPRQGSPWAKE</sequence>
<evidence type="ECO:0000313" key="5">
    <source>
        <dbReference type="Proteomes" id="UP001304683"/>
    </source>
</evidence>
<dbReference type="Proteomes" id="UP001304683">
    <property type="component" value="Chromosome"/>
</dbReference>
<evidence type="ECO:0000256" key="2">
    <source>
        <dbReference type="SAM" id="Phobius"/>
    </source>
</evidence>
<feature type="region of interest" description="Disordered" evidence="1">
    <location>
        <begin position="96"/>
        <end position="119"/>
    </location>
</feature>
<dbReference type="RefSeq" id="WP_318751513.1">
    <property type="nucleotide sequence ID" value="NZ_CP132508.1"/>
</dbReference>
<evidence type="ECO:0000256" key="1">
    <source>
        <dbReference type="SAM" id="MobiDB-lite"/>
    </source>
</evidence>
<keyword evidence="3" id="KW-0732">Signal</keyword>
<name>A0ABZ0QRK9_9FIRM</name>
<keyword evidence="2" id="KW-0812">Transmembrane</keyword>
<keyword evidence="2" id="KW-1133">Transmembrane helix</keyword>
<accession>A0ABZ0QRK9</accession>
<protein>
    <recommendedName>
        <fullName evidence="6">Glycosyl transferase family 4</fullName>
    </recommendedName>
</protein>
<keyword evidence="5" id="KW-1185">Reference proteome</keyword>
<evidence type="ECO:0000256" key="3">
    <source>
        <dbReference type="SAM" id="SignalP"/>
    </source>
</evidence>
<keyword evidence="2" id="KW-0472">Membrane</keyword>
<feature type="transmembrane region" description="Helical" evidence="2">
    <location>
        <begin position="45"/>
        <end position="65"/>
    </location>
</feature>
<feature type="transmembrane region" description="Helical" evidence="2">
    <location>
        <begin position="172"/>
        <end position="189"/>
    </location>
</feature>
<gene>
    <name evidence="4" type="ORF">Q5761_05705</name>
</gene>
<feature type="signal peptide" evidence="3">
    <location>
        <begin position="1"/>
        <end position="21"/>
    </location>
</feature>
<organism evidence="4 5">
    <name type="scientific">Thermaerobacter composti</name>
    <dbReference type="NCBI Taxonomy" id="554949"/>
    <lineage>
        <taxon>Bacteria</taxon>
        <taxon>Bacillati</taxon>
        <taxon>Bacillota</taxon>
        <taxon>Clostridia</taxon>
        <taxon>Eubacteriales</taxon>
        <taxon>Clostridiales Family XVII. Incertae Sedis</taxon>
        <taxon>Thermaerobacter</taxon>
    </lineage>
</organism>